<proteinExistence type="inferred from homology"/>
<evidence type="ECO:0000313" key="8">
    <source>
        <dbReference type="EMBL" id="VEG47611.1"/>
    </source>
</evidence>
<organism evidence="8 9">
    <name type="scientific">Mycolicibacterium chitae</name>
    <name type="common">Mycobacterium chitae</name>
    <dbReference type="NCBI Taxonomy" id="1792"/>
    <lineage>
        <taxon>Bacteria</taxon>
        <taxon>Bacillati</taxon>
        <taxon>Actinomycetota</taxon>
        <taxon>Actinomycetes</taxon>
        <taxon>Mycobacteriales</taxon>
        <taxon>Mycobacteriaceae</taxon>
        <taxon>Mycolicibacterium</taxon>
    </lineage>
</organism>
<dbReference type="InterPro" id="IPR013324">
    <property type="entry name" value="RNA_pol_sigma_r3/r4-like"/>
</dbReference>
<reference evidence="8 9" key="1">
    <citation type="submission" date="2018-12" db="EMBL/GenBank/DDBJ databases">
        <authorList>
            <consortium name="Pathogen Informatics"/>
        </authorList>
    </citation>
    <scope>NUCLEOTIDE SEQUENCE [LARGE SCALE GENOMIC DNA]</scope>
    <source>
        <strain evidence="8 9">NCTC10485</strain>
    </source>
</reference>
<dbReference type="InterPro" id="IPR007627">
    <property type="entry name" value="RNA_pol_sigma70_r2"/>
</dbReference>
<dbReference type="InterPro" id="IPR013249">
    <property type="entry name" value="RNA_pol_sigma70_r4_t2"/>
</dbReference>
<dbReference type="InterPro" id="IPR036388">
    <property type="entry name" value="WH-like_DNA-bd_sf"/>
</dbReference>
<accession>A0A3S4VHC4</accession>
<dbReference type="InterPro" id="IPR013325">
    <property type="entry name" value="RNA_pol_sigma_r2"/>
</dbReference>
<dbReference type="GO" id="GO:0006352">
    <property type="term" value="P:DNA-templated transcription initiation"/>
    <property type="evidence" value="ECO:0007669"/>
    <property type="project" value="InterPro"/>
</dbReference>
<dbReference type="PANTHER" id="PTHR30173:SF36">
    <property type="entry name" value="ECF RNA POLYMERASE SIGMA FACTOR SIGJ"/>
    <property type="match status" value="1"/>
</dbReference>
<dbReference type="RefSeq" id="WP_126333515.1">
    <property type="nucleotide sequence ID" value="NZ_AP022604.1"/>
</dbReference>
<keyword evidence="4" id="KW-0238">DNA-binding</keyword>
<dbReference type="Pfam" id="PF04542">
    <property type="entry name" value="Sigma70_r2"/>
    <property type="match status" value="1"/>
</dbReference>
<dbReference type="PANTHER" id="PTHR30173">
    <property type="entry name" value="SIGMA 19 FACTOR"/>
    <property type="match status" value="1"/>
</dbReference>
<gene>
    <name evidence="8" type="primary">fecI_1</name>
    <name evidence="8" type="ORF">NCTC10485_01894</name>
</gene>
<evidence type="ECO:0000256" key="4">
    <source>
        <dbReference type="ARBA" id="ARBA00023125"/>
    </source>
</evidence>
<dbReference type="InterPro" id="IPR014284">
    <property type="entry name" value="RNA_pol_sigma-70_dom"/>
</dbReference>
<keyword evidence="3" id="KW-0731">Sigma factor</keyword>
<feature type="domain" description="RNA polymerase sigma-70 region 2" evidence="6">
    <location>
        <begin position="13"/>
        <end position="74"/>
    </location>
</feature>
<dbReference type="Proteomes" id="UP000282551">
    <property type="component" value="Chromosome"/>
</dbReference>
<dbReference type="InterPro" id="IPR052704">
    <property type="entry name" value="ECF_Sigma-70_Domain"/>
</dbReference>
<dbReference type="NCBIfam" id="TIGR02937">
    <property type="entry name" value="sigma70-ECF"/>
    <property type="match status" value="1"/>
</dbReference>
<evidence type="ECO:0000259" key="6">
    <source>
        <dbReference type="Pfam" id="PF04542"/>
    </source>
</evidence>
<keyword evidence="2" id="KW-0805">Transcription regulation</keyword>
<dbReference type="SUPFAM" id="SSF88659">
    <property type="entry name" value="Sigma3 and sigma4 domains of RNA polymerase sigma factors"/>
    <property type="match status" value="1"/>
</dbReference>
<evidence type="ECO:0000256" key="5">
    <source>
        <dbReference type="ARBA" id="ARBA00023163"/>
    </source>
</evidence>
<dbReference type="Pfam" id="PF08281">
    <property type="entry name" value="Sigma70_r4_2"/>
    <property type="match status" value="1"/>
</dbReference>
<sequence>MTVADLEDTAEFFTSIRHLLFAVARRMLHSTAEAEDIVQDAWLRWQCCDRDAVRNPTAFLLTTTTRLCLNELQSAHCRRETPLGPWLPEPVDTAADPALRAERADALAATRMVLAKLPPTERSAYVLREAFDYPYRLIAQSVGVSEPNARQLVSRARKHLTAERVASATCP</sequence>
<dbReference type="EMBL" id="LR134355">
    <property type="protein sequence ID" value="VEG47611.1"/>
    <property type="molecule type" value="Genomic_DNA"/>
</dbReference>
<dbReference type="SUPFAM" id="SSF88946">
    <property type="entry name" value="Sigma2 domain of RNA polymerase sigma factors"/>
    <property type="match status" value="1"/>
</dbReference>
<dbReference type="OrthoDB" id="3211555at2"/>
<dbReference type="Gene3D" id="1.10.10.10">
    <property type="entry name" value="Winged helix-like DNA-binding domain superfamily/Winged helix DNA-binding domain"/>
    <property type="match status" value="1"/>
</dbReference>
<dbReference type="GO" id="GO:0003677">
    <property type="term" value="F:DNA binding"/>
    <property type="evidence" value="ECO:0007669"/>
    <property type="project" value="UniProtKB-KW"/>
</dbReference>
<name>A0A3S4VHC4_MYCCI</name>
<dbReference type="Gene3D" id="1.10.1740.10">
    <property type="match status" value="1"/>
</dbReference>
<comment type="similarity">
    <text evidence="1">Belongs to the sigma-70 factor family. ECF subfamily.</text>
</comment>
<protein>
    <submittedName>
        <fullName evidence="8">ECF subfamily RNA polymerase sigma-24 factor</fullName>
    </submittedName>
</protein>
<evidence type="ECO:0000259" key="7">
    <source>
        <dbReference type="Pfam" id="PF08281"/>
    </source>
</evidence>
<evidence type="ECO:0000256" key="2">
    <source>
        <dbReference type="ARBA" id="ARBA00023015"/>
    </source>
</evidence>
<feature type="domain" description="RNA polymerase sigma factor 70 region 4 type 2" evidence="7">
    <location>
        <begin position="111"/>
        <end position="160"/>
    </location>
</feature>
<keyword evidence="9" id="KW-1185">Reference proteome</keyword>
<evidence type="ECO:0000256" key="3">
    <source>
        <dbReference type="ARBA" id="ARBA00023082"/>
    </source>
</evidence>
<evidence type="ECO:0000256" key="1">
    <source>
        <dbReference type="ARBA" id="ARBA00010641"/>
    </source>
</evidence>
<dbReference type="AlphaFoldDB" id="A0A3S4VHC4"/>
<keyword evidence="5" id="KW-0804">Transcription</keyword>
<dbReference type="GO" id="GO:0016987">
    <property type="term" value="F:sigma factor activity"/>
    <property type="evidence" value="ECO:0007669"/>
    <property type="project" value="UniProtKB-KW"/>
</dbReference>
<evidence type="ECO:0000313" key="9">
    <source>
        <dbReference type="Proteomes" id="UP000282551"/>
    </source>
</evidence>